<keyword evidence="2" id="KW-0804">Transcription</keyword>
<dbReference type="PROSITE" id="PS01124">
    <property type="entry name" value="HTH_ARAC_FAMILY_2"/>
    <property type="match status" value="1"/>
</dbReference>
<dbReference type="AlphaFoldDB" id="A0A1H2BFM3"/>
<dbReference type="InterPro" id="IPR029062">
    <property type="entry name" value="Class_I_gatase-like"/>
</dbReference>
<evidence type="ECO:0000313" key="4">
    <source>
        <dbReference type="EMBL" id="SDT57055.1"/>
    </source>
</evidence>
<dbReference type="GO" id="GO:0043565">
    <property type="term" value="F:sequence-specific DNA binding"/>
    <property type="evidence" value="ECO:0007669"/>
    <property type="project" value="InterPro"/>
</dbReference>
<proteinExistence type="predicted"/>
<dbReference type="EMBL" id="LT629762">
    <property type="protein sequence ID" value="SDT57055.1"/>
    <property type="molecule type" value="Genomic_DNA"/>
</dbReference>
<dbReference type="InterPro" id="IPR002818">
    <property type="entry name" value="DJ-1/PfpI"/>
</dbReference>
<dbReference type="SUPFAM" id="SSF46689">
    <property type="entry name" value="Homeodomain-like"/>
    <property type="match status" value="2"/>
</dbReference>
<dbReference type="Proteomes" id="UP000198481">
    <property type="component" value="Chromosome I"/>
</dbReference>
<dbReference type="SMART" id="SM00342">
    <property type="entry name" value="HTH_ARAC"/>
    <property type="match status" value="1"/>
</dbReference>
<dbReference type="Gene3D" id="1.10.10.60">
    <property type="entry name" value="Homeodomain-like"/>
    <property type="match status" value="1"/>
</dbReference>
<evidence type="ECO:0000256" key="2">
    <source>
        <dbReference type="ARBA" id="ARBA00023163"/>
    </source>
</evidence>
<accession>A0A1H2BFM3</accession>
<reference evidence="4 5" key="1">
    <citation type="submission" date="2016-10" db="EMBL/GenBank/DDBJ databases">
        <authorList>
            <person name="de Groot N.N."/>
        </authorList>
    </citation>
    <scope>NUCLEOTIDE SEQUENCE [LARGE SCALE GENOMIC DNA]</scope>
    <source>
        <strain evidence="4 5">LMG 26867</strain>
    </source>
</reference>
<dbReference type="InterPro" id="IPR009057">
    <property type="entry name" value="Homeodomain-like_sf"/>
</dbReference>
<feature type="domain" description="HTH araC/xylS-type" evidence="3">
    <location>
        <begin position="293"/>
        <end position="391"/>
    </location>
</feature>
<dbReference type="GO" id="GO:0003700">
    <property type="term" value="F:DNA-binding transcription factor activity"/>
    <property type="evidence" value="ECO:0007669"/>
    <property type="project" value="InterPro"/>
</dbReference>
<sequence>MSSSSRVGYAESVEAFCEQGFSRASLQRKNTLIRRWQNTAQTPQTTCSLTQPSGRALIERRQFSGGMKGKNLRYLNEQPGAASRTVRAGFLLLEHFSLPAFTQALDTIVTANLLRAESFASQTFGLQDGEVVSDLGLVIRPDARLDCAVIKSLDLLVICGGYRTELKASEDLIHVLRAAAELGVSLAGLWNGAWFLGRAGLLDGYRCAIHPEHRPALAEFCKVTQVSSEPYVIDRDRLTASSPSGAFHMALDWIKGLHDKALVEGIEDILAFEESRYRRIKPTENICLSAPLREVVKLMDANLEEPLELEQLAVYAGRSRRQLERLFKEQLGTTPQRYYLELRITEARRLLQHTELSQVDVLVACGFVSPSHFSKCYSSYFGYRPSKEKRLVK</sequence>
<gene>
    <name evidence="4" type="ORF">SAMN05216222_5158</name>
</gene>
<dbReference type="STRING" id="1148509.SAMN05216222_5158"/>
<dbReference type="InterPro" id="IPR018060">
    <property type="entry name" value="HTH_AraC"/>
</dbReference>
<evidence type="ECO:0000259" key="3">
    <source>
        <dbReference type="PROSITE" id="PS01124"/>
    </source>
</evidence>
<organism evidence="4 5">
    <name type="scientific">Pseudomonas prosekii</name>
    <dbReference type="NCBI Taxonomy" id="1148509"/>
    <lineage>
        <taxon>Bacteria</taxon>
        <taxon>Pseudomonadati</taxon>
        <taxon>Pseudomonadota</taxon>
        <taxon>Gammaproteobacteria</taxon>
        <taxon>Pseudomonadales</taxon>
        <taxon>Pseudomonadaceae</taxon>
        <taxon>Pseudomonas</taxon>
    </lineage>
</organism>
<evidence type="ECO:0000313" key="5">
    <source>
        <dbReference type="Proteomes" id="UP000198481"/>
    </source>
</evidence>
<dbReference type="Gene3D" id="3.40.50.880">
    <property type="match status" value="1"/>
</dbReference>
<dbReference type="Pfam" id="PF01965">
    <property type="entry name" value="DJ-1_PfpI"/>
    <property type="match status" value="1"/>
</dbReference>
<dbReference type="PANTHER" id="PTHR43130:SF3">
    <property type="entry name" value="HTH-TYPE TRANSCRIPTIONAL REGULATOR RV1931C"/>
    <property type="match status" value="1"/>
</dbReference>
<dbReference type="Pfam" id="PF12833">
    <property type="entry name" value="HTH_18"/>
    <property type="match status" value="1"/>
</dbReference>
<dbReference type="CDD" id="cd03136">
    <property type="entry name" value="GATase1_AraC_ArgR_like"/>
    <property type="match status" value="1"/>
</dbReference>
<dbReference type="InterPro" id="IPR052158">
    <property type="entry name" value="INH-QAR"/>
</dbReference>
<dbReference type="SUPFAM" id="SSF52317">
    <property type="entry name" value="Class I glutamine amidotransferase-like"/>
    <property type="match status" value="1"/>
</dbReference>
<keyword evidence="1" id="KW-0805">Transcription regulation</keyword>
<dbReference type="PANTHER" id="PTHR43130">
    <property type="entry name" value="ARAC-FAMILY TRANSCRIPTIONAL REGULATOR"/>
    <property type="match status" value="1"/>
</dbReference>
<evidence type="ECO:0000256" key="1">
    <source>
        <dbReference type="ARBA" id="ARBA00023015"/>
    </source>
</evidence>
<name>A0A1H2BFM3_9PSED</name>
<protein>
    <submittedName>
        <fullName evidence="4">Transcriptional regulator GlxA family, contains an amidase domain and an AraC-type DNA-binding HTH domain</fullName>
    </submittedName>
</protein>
<keyword evidence="4" id="KW-0238">DNA-binding</keyword>